<dbReference type="PROSITE" id="PS51257">
    <property type="entry name" value="PROKAR_LIPOPROTEIN"/>
    <property type="match status" value="1"/>
</dbReference>
<organism evidence="2 5">
    <name type="scientific">Myxococcus virescens</name>
    <dbReference type="NCBI Taxonomy" id="83456"/>
    <lineage>
        <taxon>Bacteria</taxon>
        <taxon>Pseudomonadati</taxon>
        <taxon>Myxococcota</taxon>
        <taxon>Myxococcia</taxon>
        <taxon>Myxococcales</taxon>
        <taxon>Cystobacterineae</taxon>
        <taxon>Myxococcaceae</taxon>
        <taxon>Myxococcus</taxon>
    </lineage>
</organism>
<feature type="signal peptide" evidence="1">
    <location>
        <begin position="1"/>
        <end position="24"/>
    </location>
</feature>
<accession>A0A511HJ18</accession>
<keyword evidence="4" id="KW-1185">Reference proteome</keyword>
<dbReference type="EMBL" id="BJVY01000036">
    <property type="protein sequence ID" value="GEL73560.1"/>
    <property type="molecule type" value="Genomic_DNA"/>
</dbReference>
<sequence length="89" mass="9365">MKAATLLFAVSTLLSAVGCGPVDAPETEVDLGQDEAALNNCGTLKYMCPNGTFIRCPSGTQTCGMYTTCSLECDGLEVRCDFADLCPLM</sequence>
<evidence type="ECO:0000313" key="2">
    <source>
        <dbReference type="EMBL" id="GEL73560.1"/>
    </source>
</evidence>
<dbReference type="EMBL" id="FNAJ01000008">
    <property type="protein sequence ID" value="SDE51708.1"/>
    <property type="molecule type" value="Genomic_DNA"/>
</dbReference>
<evidence type="ECO:0000313" key="5">
    <source>
        <dbReference type="Proteomes" id="UP000321224"/>
    </source>
</evidence>
<proteinExistence type="predicted"/>
<dbReference type="Proteomes" id="UP000198717">
    <property type="component" value="Unassembled WGS sequence"/>
</dbReference>
<dbReference type="AlphaFoldDB" id="A0A511HJ18"/>
<protein>
    <recommendedName>
        <fullName evidence="6">Lipoprotein</fullName>
    </recommendedName>
</protein>
<dbReference type="RefSeq" id="WP_090491547.1">
    <property type="nucleotide sequence ID" value="NZ_BJVY01000036.1"/>
</dbReference>
<evidence type="ECO:0000256" key="1">
    <source>
        <dbReference type="SAM" id="SignalP"/>
    </source>
</evidence>
<reference evidence="3 4" key="1">
    <citation type="submission" date="2016-10" db="EMBL/GenBank/DDBJ databases">
        <authorList>
            <person name="Varghese N."/>
            <person name="Submissions S."/>
        </authorList>
    </citation>
    <scope>NUCLEOTIDE SEQUENCE [LARGE SCALE GENOMIC DNA]</scope>
    <source>
        <strain evidence="3 4">DSM 2260</strain>
    </source>
</reference>
<keyword evidence="1" id="KW-0732">Signal</keyword>
<evidence type="ECO:0008006" key="6">
    <source>
        <dbReference type="Google" id="ProtNLM"/>
    </source>
</evidence>
<name>A0A511HJ18_9BACT</name>
<feature type="chain" id="PRO_5022883872" description="Lipoprotein" evidence="1">
    <location>
        <begin position="25"/>
        <end position="89"/>
    </location>
</feature>
<gene>
    <name evidence="2" type="ORF">MVI01_53440</name>
    <name evidence="3" type="ORF">SAMN04488504_1086</name>
</gene>
<reference evidence="2 5" key="2">
    <citation type="submission" date="2019-07" db="EMBL/GenBank/DDBJ databases">
        <title>Whole genome shotgun sequence of Myxococcus virescens NBRC 100334.</title>
        <authorList>
            <person name="Hosoyama A."/>
            <person name="Uohara A."/>
            <person name="Ohji S."/>
            <person name="Ichikawa N."/>
        </authorList>
    </citation>
    <scope>NUCLEOTIDE SEQUENCE [LARGE SCALE GENOMIC DNA]</scope>
    <source>
        <strain evidence="2 5">NBRC 100334</strain>
    </source>
</reference>
<dbReference type="Proteomes" id="UP000321224">
    <property type="component" value="Unassembled WGS sequence"/>
</dbReference>
<comment type="caution">
    <text evidence="2">The sequence shown here is derived from an EMBL/GenBank/DDBJ whole genome shotgun (WGS) entry which is preliminary data.</text>
</comment>
<evidence type="ECO:0000313" key="4">
    <source>
        <dbReference type="Proteomes" id="UP000198717"/>
    </source>
</evidence>
<evidence type="ECO:0000313" key="3">
    <source>
        <dbReference type="EMBL" id="SDE51708.1"/>
    </source>
</evidence>